<dbReference type="SUPFAM" id="SSF51064">
    <property type="entry name" value="Head domain of nucleotide exchange factor GrpE"/>
    <property type="match status" value="1"/>
</dbReference>
<dbReference type="Pfam" id="PF01025">
    <property type="entry name" value="GrpE"/>
    <property type="match status" value="1"/>
</dbReference>
<evidence type="ECO:0000256" key="2">
    <source>
        <dbReference type="ARBA" id="ARBA00023186"/>
    </source>
</evidence>
<proteinExistence type="inferred from homology"/>
<dbReference type="InterPro" id="IPR009012">
    <property type="entry name" value="GrpE_head"/>
</dbReference>
<feature type="coiled-coil region" evidence="6">
    <location>
        <begin position="40"/>
        <end position="79"/>
    </location>
</feature>
<evidence type="ECO:0000256" key="3">
    <source>
        <dbReference type="HAMAP-Rule" id="MF_01151"/>
    </source>
</evidence>
<dbReference type="PANTHER" id="PTHR21237">
    <property type="entry name" value="GRPE PROTEIN"/>
    <property type="match status" value="1"/>
</dbReference>
<dbReference type="GO" id="GO:0006457">
    <property type="term" value="P:protein folding"/>
    <property type="evidence" value="ECO:0007669"/>
    <property type="project" value="InterPro"/>
</dbReference>
<dbReference type="GO" id="GO:0000774">
    <property type="term" value="F:adenyl-nucleotide exchange factor activity"/>
    <property type="evidence" value="ECO:0007669"/>
    <property type="project" value="InterPro"/>
</dbReference>
<dbReference type="PANTHER" id="PTHR21237:SF23">
    <property type="entry name" value="GRPE PROTEIN HOMOLOG, MITOCHONDRIAL"/>
    <property type="match status" value="1"/>
</dbReference>
<dbReference type="OrthoDB" id="9812586at2"/>
<gene>
    <name evidence="3" type="primary">grpE</name>
    <name evidence="8" type="ORF">JCM31826_22080</name>
</gene>
<dbReference type="PROSITE" id="PS01071">
    <property type="entry name" value="GRPE"/>
    <property type="match status" value="1"/>
</dbReference>
<comment type="caution">
    <text evidence="8">The sequence shown here is derived from an EMBL/GenBank/DDBJ whole genome shotgun (WGS) entry which is preliminary data.</text>
</comment>
<dbReference type="InterPro" id="IPR000740">
    <property type="entry name" value="GrpE"/>
</dbReference>
<evidence type="ECO:0000313" key="8">
    <source>
        <dbReference type="EMBL" id="GCD78726.1"/>
    </source>
</evidence>
<feature type="region of interest" description="Disordered" evidence="7">
    <location>
        <begin position="1"/>
        <end position="36"/>
    </location>
</feature>
<organism evidence="8 9">
    <name type="scientific">Thermaurantimonas aggregans</name>
    <dbReference type="NCBI Taxonomy" id="2173829"/>
    <lineage>
        <taxon>Bacteria</taxon>
        <taxon>Pseudomonadati</taxon>
        <taxon>Bacteroidota</taxon>
        <taxon>Flavobacteriia</taxon>
        <taxon>Flavobacteriales</taxon>
        <taxon>Schleiferiaceae</taxon>
        <taxon>Thermaurantimonas</taxon>
    </lineage>
</organism>
<name>A0A401XNX8_9FLAO</name>
<evidence type="ECO:0000256" key="5">
    <source>
        <dbReference type="RuleBase" id="RU004478"/>
    </source>
</evidence>
<comment type="subcellular location">
    <subcellularLocation>
        <location evidence="3">Cytoplasm</location>
    </subcellularLocation>
</comment>
<dbReference type="PRINTS" id="PR00773">
    <property type="entry name" value="GRPEPROTEIN"/>
</dbReference>
<feature type="compositionally biased region" description="Basic and acidic residues" evidence="7">
    <location>
        <begin position="1"/>
        <end position="23"/>
    </location>
</feature>
<evidence type="ECO:0000256" key="1">
    <source>
        <dbReference type="ARBA" id="ARBA00009054"/>
    </source>
</evidence>
<reference evidence="8 9" key="1">
    <citation type="submission" date="2018-11" db="EMBL/GenBank/DDBJ databases">
        <title>Schleiferia aggregans sp. nov., a moderately thermophilic heterotrophic bacterium isolated from microbial mats at a terrestrial hot spring.</title>
        <authorList>
            <person name="Iino T."/>
            <person name="Ohkuma M."/>
            <person name="Haruta S."/>
        </authorList>
    </citation>
    <scope>NUCLEOTIDE SEQUENCE [LARGE SCALE GENOMIC DNA]</scope>
    <source>
        <strain evidence="8 9">LA</strain>
    </source>
</reference>
<dbReference type="GO" id="GO:0051087">
    <property type="term" value="F:protein-folding chaperone binding"/>
    <property type="evidence" value="ECO:0007669"/>
    <property type="project" value="InterPro"/>
</dbReference>
<keyword evidence="6" id="KW-0175">Coiled coil</keyword>
<dbReference type="GO" id="GO:0042803">
    <property type="term" value="F:protein homodimerization activity"/>
    <property type="evidence" value="ECO:0007669"/>
    <property type="project" value="InterPro"/>
</dbReference>
<dbReference type="Proteomes" id="UP000286715">
    <property type="component" value="Unassembled WGS sequence"/>
</dbReference>
<dbReference type="EMBL" id="BHZE01000038">
    <property type="protein sequence ID" value="GCD78726.1"/>
    <property type="molecule type" value="Genomic_DNA"/>
</dbReference>
<sequence>MEENVKEPIEEIHNPIVDTHEPGSAESEAPEPTISENEELAELKDKYLRLYADFENFRKRNAKERMELVQTANKELMQALLPVLDDFDRAFKNLGDKISGDPVLEGFKLIHHKMLDIMIHKGLKPMESASGKDFDVESMEAITKIPAPSEDMKGKVVDEVERGYMLGEKILRYAKVVVGE</sequence>
<dbReference type="SUPFAM" id="SSF58014">
    <property type="entry name" value="Coiled-coil domain of nucleotide exchange factor GrpE"/>
    <property type="match status" value="1"/>
</dbReference>
<dbReference type="HAMAP" id="MF_01151">
    <property type="entry name" value="GrpE"/>
    <property type="match status" value="1"/>
</dbReference>
<keyword evidence="2 3" id="KW-0143">Chaperone</keyword>
<dbReference type="Gene3D" id="2.30.22.10">
    <property type="entry name" value="Head domain of nucleotide exchange factor GrpE"/>
    <property type="match status" value="1"/>
</dbReference>
<keyword evidence="9" id="KW-1185">Reference proteome</keyword>
<comment type="function">
    <text evidence="3 4">Participates actively in the response to hyperosmotic and heat shock by preventing the aggregation of stress-denatured proteins, in association with DnaK and GrpE. It is the nucleotide exchange factor for DnaK and may function as a thermosensor. Unfolded proteins bind initially to DnaJ; upon interaction with the DnaJ-bound protein, DnaK hydrolyzes its bound ATP, resulting in the formation of a stable complex. GrpE releases ADP from DnaK; ATP binding to DnaK triggers the release of the substrate protein, thus completing the reaction cycle. Several rounds of ATP-dependent interactions between DnaJ, DnaK and GrpE are required for fully efficient folding.</text>
</comment>
<dbReference type="GO" id="GO:0051082">
    <property type="term" value="F:unfolded protein binding"/>
    <property type="evidence" value="ECO:0007669"/>
    <property type="project" value="TreeGrafter"/>
</dbReference>
<comment type="subunit">
    <text evidence="3">Homodimer.</text>
</comment>
<evidence type="ECO:0000256" key="7">
    <source>
        <dbReference type="SAM" id="MobiDB-lite"/>
    </source>
</evidence>
<dbReference type="InterPro" id="IPR013805">
    <property type="entry name" value="GrpE_CC"/>
</dbReference>
<dbReference type="AlphaFoldDB" id="A0A401XNX8"/>
<dbReference type="Gene3D" id="3.90.20.20">
    <property type="match status" value="1"/>
</dbReference>
<keyword evidence="3 4" id="KW-0346">Stress response</keyword>
<evidence type="ECO:0000256" key="4">
    <source>
        <dbReference type="RuleBase" id="RU000639"/>
    </source>
</evidence>
<accession>A0A401XNX8</accession>
<keyword evidence="3" id="KW-0963">Cytoplasm</keyword>
<dbReference type="GO" id="GO:0005737">
    <property type="term" value="C:cytoplasm"/>
    <property type="evidence" value="ECO:0007669"/>
    <property type="project" value="UniProtKB-SubCell"/>
</dbReference>
<comment type="similarity">
    <text evidence="1 3 5">Belongs to the GrpE family.</text>
</comment>
<evidence type="ECO:0000313" key="9">
    <source>
        <dbReference type="Proteomes" id="UP000286715"/>
    </source>
</evidence>
<evidence type="ECO:0000256" key="6">
    <source>
        <dbReference type="SAM" id="Coils"/>
    </source>
</evidence>
<dbReference type="RefSeq" id="WP_124398780.1">
    <property type="nucleotide sequence ID" value="NZ_BHZE01000038.1"/>
</dbReference>
<dbReference type="CDD" id="cd00446">
    <property type="entry name" value="GrpE"/>
    <property type="match status" value="1"/>
</dbReference>
<protein>
    <recommendedName>
        <fullName evidence="3 4">Protein GrpE</fullName>
    </recommendedName>
    <alternativeName>
        <fullName evidence="3">HSP-70 cofactor</fullName>
    </alternativeName>
</protein>